<evidence type="ECO:0000313" key="1">
    <source>
        <dbReference type="EMBL" id="RGY74640.1"/>
    </source>
</evidence>
<dbReference type="AlphaFoldDB" id="A0A413KAK8"/>
<organism evidence="1 2">
    <name type="scientific">Bifidobacterium pseudocatenulatum</name>
    <dbReference type="NCBI Taxonomy" id="28026"/>
    <lineage>
        <taxon>Bacteria</taxon>
        <taxon>Bacillati</taxon>
        <taxon>Actinomycetota</taxon>
        <taxon>Actinomycetes</taxon>
        <taxon>Bifidobacteriales</taxon>
        <taxon>Bifidobacteriaceae</taxon>
        <taxon>Bifidobacterium</taxon>
    </lineage>
</organism>
<gene>
    <name evidence="1" type="ORF">DXA22_09985</name>
</gene>
<name>A0A413KAK8_BIFPS</name>
<dbReference type="Proteomes" id="UP000284163">
    <property type="component" value="Unassembled WGS sequence"/>
</dbReference>
<comment type="caution">
    <text evidence="1">The sequence shown here is derived from an EMBL/GenBank/DDBJ whole genome shotgun (WGS) entry which is preliminary data.</text>
</comment>
<proteinExistence type="predicted"/>
<reference evidence="1 2" key="1">
    <citation type="submission" date="2018-08" db="EMBL/GenBank/DDBJ databases">
        <title>A genome reference for cultivated species of the human gut microbiota.</title>
        <authorList>
            <person name="Zou Y."/>
            <person name="Xue W."/>
            <person name="Luo G."/>
        </authorList>
    </citation>
    <scope>NUCLEOTIDE SEQUENCE [LARGE SCALE GENOMIC DNA]</scope>
    <source>
        <strain evidence="1 2">CF01-1</strain>
    </source>
</reference>
<dbReference type="EMBL" id="QSDK01000027">
    <property type="protein sequence ID" value="RGY74640.1"/>
    <property type="molecule type" value="Genomic_DNA"/>
</dbReference>
<dbReference type="RefSeq" id="WP_151245539.1">
    <property type="nucleotide sequence ID" value="NZ_JAIZHB010000002.1"/>
</dbReference>
<evidence type="ECO:0000313" key="2">
    <source>
        <dbReference type="Proteomes" id="UP000284163"/>
    </source>
</evidence>
<sequence>MEDMGYTNMEAVIRNVSSKGLLVKDTKSRASGHSGEVIGTLDSYKLSLLFYLAHVTKNMDAASDDPSEIPPRYYFGGYGNITEDFGVTQPTKTVAQQIFAGERDLDGYVESRYLHGRQQVGKALRELQSMGIVKCVRRANSYQNINSVWILLIGTQEENATVERLAERHLAYIDRMRNKPRGFAGMIDETN</sequence>
<accession>A0A413KAK8</accession>
<protein>
    <submittedName>
        <fullName evidence="1">Uncharacterized protein</fullName>
    </submittedName>
</protein>